<dbReference type="EMBL" id="MGHF01000017">
    <property type="protein sequence ID" value="OGM63444.1"/>
    <property type="molecule type" value="Genomic_DNA"/>
</dbReference>
<dbReference type="AlphaFoldDB" id="A0A1F8BHB0"/>
<dbReference type="Proteomes" id="UP000177082">
    <property type="component" value="Unassembled WGS sequence"/>
</dbReference>
<gene>
    <name evidence="2" type="ORF">A2961_03195</name>
</gene>
<sequence>MSTIDSQTEWDPTKGPPRPITVEVRGDQIREVTPRPSVVESPRSGAPSAAGSIPTERVEMVIGGKRVNVTPFDDDERRGKGYYYEGGERHVVDLSRQPEVSQPRASERRPLPNLSTPESYLEQRRLQALADSVMDPNDRAAKTELARLTNMASNLRMGNREPVKLEIEREIGELKARFDAARGSLKPIGKLPGDDEYKRLKQEIARLKASKQGMTETGQILTINAEILRLKALQSTTERGRLMHTINTTDVRIKSLETLKSSLQ</sequence>
<feature type="compositionally biased region" description="Polar residues" evidence="1">
    <location>
        <begin position="1"/>
        <end position="10"/>
    </location>
</feature>
<evidence type="ECO:0000256" key="1">
    <source>
        <dbReference type="SAM" id="MobiDB-lite"/>
    </source>
</evidence>
<evidence type="ECO:0000313" key="3">
    <source>
        <dbReference type="Proteomes" id="UP000177082"/>
    </source>
</evidence>
<feature type="compositionally biased region" description="Basic and acidic residues" evidence="1">
    <location>
        <begin position="24"/>
        <end position="33"/>
    </location>
</feature>
<comment type="caution">
    <text evidence="2">The sequence shown here is derived from an EMBL/GenBank/DDBJ whole genome shotgun (WGS) entry which is preliminary data.</text>
</comment>
<proteinExistence type="predicted"/>
<feature type="compositionally biased region" description="Low complexity" evidence="1">
    <location>
        <begin position="41"/>
        <end position="52"/>
    </location>
</feature>
<feature type="region of interest" description="Disordered" evidence="1">
    <location>
        <begin position="93"/>
        <end position="117"/>
    </location>
</feature>
<evidence type="ECO:0000313" key="2">
    <source>
        <dbReference type="EMBL" id="OGM63444.1"/>
    </source>
</evidence>
<dbReference type="STRING" id="1802519.A2961_03195"/>
<accession>A0A1F8BHB0</accession>
<protein>
    <submittedName>
        <fullName evidence="2">Uncharacterized protein</fullName>
    </submittedName>
</protein>
<reference evidence="2 3" key="1">
    <citation type="journal article" date="2016" name="Nat. Commun.">
        <title>Thousands of microbial genomes shed light on interconnected biogeochemical processes in an aquifer system.</title>
        <authorList>
            <person name="Anantharaman K."/>
            <person name="Brown C.T."/>
            <person name="Hug L.A."/>
            <person name="Sharon I."/>
            <person name="Castelle C.J."/>
            <person name="Probst A.J."/>
            <person name="Thomas B.C."/>
            <person name="Singh A."/>
            <person name="Wilkins M.J."/>
            <person name="Karaoz U."/>
            <person name="Brodie E.L."/>
            <person name="Williams K.H."/>
            <person name="Hubbard S.S."/>
            <person name="Banfield J.F."/>
        </authorList>
    </citation>
    <scope>NUCLEOTIDE SEQUENCE [LARGE SCALE GENOMIC DNA]</scope>
</reference>
<organism evidence="2 3">
    <name type="scientific">Candidatus Woesebacteria bacterium RIFCSPLOWO2_01_FULL_39_21</name>
    <dbReference type="NCBI Taxonomy" id="1802519"/>
    <lineage>
        <taxon>Bacteria</taxon>
        <taxon>Candidatus Woeseibacteriota</taxon>
    </lineage>
</organism>
<name>A0A1F8BHB0_9BACT</name>
<feature type="region of interest" description="Disordered" evidence="1">
    <location>
        <begin position="1"/>
        <end position="56"/>
    </location>
</feature>